<protein>
    <submittedName>
        <fullName evidence="1">Uncharacterized protein</fullName>
    </submittedName>
</protein>
<sequence>MSNNLPVFKDNGKFTTLSQFFETIVKSYLEDYQTKTEVLPNTQFGFKRSRWTIAHIGQRKWLTAVQKGNVIEVLGLDLSLT</sequence>
<proteinExistence type="predicted"/>
<evidence type="ECO:0000313" key="2">
    <source>
        <dbReference type="Proteomes" id="UP000595437"/>
    </source>
</evidence>
<dbReference type="EMBL" id="CP045905">
    <property type="protein sequence ID" value="QQP36848.1"/>
    <property type="molecule type" value="Genomic_DNA"/>
</dbReference>
<dbReference type="AlphaFoldDB" id="A0A7T8JVS3"/>
<dbReference type="Proteomes" id="UP000595437">
    <property type="component" value="Chromosome 16"/>
</dbReference>
<dbReference type="OrthoDB" id="445826at2759"/>
<reference evidence="2" key="1">
    <citation type="submission" date="2021-01" db="EMBL/GenBank/DDBJ databases">
        <title>Caligus Genome Assembly.</title>
        <authorList>
            <person name="Gallardo-Escarate C."/>
        </authorList>
    </citation>
    <scope>NUCLEOTIDE SEQUENCE [LARGE SCALE GENOMIC DNA]</scope>
</reference>
<keyword evidence="2" id="KW-1185">Reference proteome</keyword>
<gene>
    <name evidence="1" type="ORF">FKW44_022063</name>
</gene>
<name>A0A7T8JVS3_CALRO</name>
<accession>A0A7T8JVS3</accession>
<evidence type="ECO:0000313" key="1">
    <source>
        <dbReference type="EMBL" id="QQP36848.1"/>
    </source>
</evidence>
<organism evidence="1 2">
    <name type="scientific">Caligus rogercresseyi</name>
    <name type="common">Sea louse</name>
    <dbReference type="NCBI Taxonomy" id="217165"/>
    <lineage>
        <taxon>Eukaryota</taxon>
        <taxon>Metazoa</taxon>
        <taxon>Ecdysozoa</taxon>
        <taxon>Arthropoda</taxon>
        <taxon>Crustacea</taxon>
        <taxon>Multicrustacea</taxon>
        <taxon>Hexanauplia</taxon>
        <taxon>Copepoda</taxon>
        <taxon>Siphonostomatoida</taxon>
        <taxon>Caligidae</taxon>
        <taxon>Caligus</taxon>
    </lineage>
</organism>